<sequence>MPRKVTFEATIAAIEIKNVEGGIVNIGQSFQRRMRRQGPVMPPDGPERPGSTRTAGMPGTDMGMPESADGAPGTPETWGPRDKRTWYG</sequence>
<reference evidence="2 3" key="1">
    <citation type="submission" date="2023-07" db="EMBL/GenBank/DDBJ databases">
        <title>Genomic Encyclopedia of Type Strains, Phase IV (KMG-IV): sequencing the most valuable type-strain genomes for metagenomic binning, comparative biology and taxonomic classification.</title>
        <authorList>
            <person name="Goeker M."/>
        </authorList>
    </citation>
    <scope>NUCLEOTIDE SEQUENCE [LARGE SCALE GENOMIC DNA]</scope>
    <source>
        <strain evidence="2 3">DSM 4006</strain>
    </source>
</reference>
<dbReference type="Proteomes" id="UP001232973">
    <property type="component" value="Unassembled WGS sequence"/>
</dbReference>
<dbReference type="RefSeq" id="WP_274455367.1">
    <property type="nucleotide sequence ID" value="NZ_CP067097.1"/>
</dbReference>
<proteinExistence type="predicted"/>
<feature type="compositionally biased region" description="Basic and acidic residues" evidence="1">
    <location>
        <begin position="79"/>
        <end position="88"/>
    </location>
</feature>
<accession>A0ABT9XEZ2</accession>
<feature type="region of interest" description="Disordered" evidence="1">
    <location>
        <begin position="31"/>
        <end position="88"/>
    </location>
</feature>
<gene>
    <name evidence="2" type="ORF">J2S03_000456</name>
</gene>
<protein>
    <submittedName>
        <fullName evidence="2">Uncharacterized protein</fullName>
    </submittedName>
</protein>
<evidence type="ECO:0000313" key="3">
    <source>
        <dbReference type="Proteomes" id="UP001232973"/>
    </source>
</evidence>
<organism evidence="2 3">
    <name type="scientific">Alicyclobacillus cycloheptanicus</name>
    <dbReference type="NCBI Taxonomy" id="1457"/>
    <lineage>
        <taxon>Bacteria</taxon>
        <taxon>Bacillati</taxon>
        <taxon>Bacillota</taxon>
        <taxon>Bacilli</taxon>
        <taxon>Bacillales</taxon>
        <taxon>Alicyclobacillaceae</taxon>
        <taxon>Alicyclobacillus</taxon>
    </lineage>
</organism>
<evidence type="ECO:0000313" key="2">
    <source>
        <dbReference type="EMBL" id="MDQ0188644.1"/>
    </source>
</evidence>
<dbReference type="EMBL" id="JAUSTP010000002">
    <property type="protein sequence ID" value="MDQ0188644.1"/>
    <property type="molecule type" value="Genomic_DNA"/>
</dbReference>
<comment type="caution">
    <text evidence="2">The sequence shown here is derived from an EMBL/GenBank/DDBJ whole genome shotgun (WGS) entry which is preliminary data.</text>
</comment>
<keyword evidence="3" id="KW-1185">Reference proteome</keyword>
<evidence type="ECO:0000256" key="1">
    <source>
        <dbReference type="SAM" id="MobiDB-lite"/>
    </source>
</evidence>
<name>A0ABT9XEZ2_9BACL</name>